<dbReference type="PROSITE" id="PS50157">
    <property type="entry name" value="ZINC_FINGER_C2H2_2"/>
    <property type="match status" value="2"/>
</dbReference>
<dbReference type="Proteomes" id="UP000053732">
    <property type="component" value="Unassembled WGS sequence"/>
</dbReference>
<dbReference type="Gene3D" id="3.40.50.300">
    <property type="entry name" value="P-loop containing nucleotide triphosphate hydrolases"/>
    <property type="match status" value="1"/>
</dbReference>
<keyword evidence="2" id="KW-0677">Repeat</keyword>
<evidence type="ECO:0000256" key="3">
    <source>
        <dbReference type="ARBA" id="ARBA00022771"/>
    </source>
</evidence>
<gene>
    <name evidence="9" type="ORF">PCAMFM013_S002g000856</name>
</gene>
<feature type="domain" description="NACHT" evidence="8">
    <location>
        <begin position="277"/>
        <end position="425"/>
    </location>
</feature>
<organism evidence="9 10">
    <name type="scientific">Penicillium camemberti (strain FM 013)</name>
    <dbReference type="NCBI Taxonomy" id="1429867"/>
    <lineage>
        <taxon>Eukaryota</taxon>
        <taxon>Fungi</taxon>
        <taxon>Dikarya</taxon>
        <taxon>Ascomycota</taxon>
        <taxon>Pezizomycotina</taxon>
        <taxon>Eurotiomycetes</taxon>
        <taxon>Eurotiomycetidae</taxon>
        <taxon>Eurotiales</taxon>
        <taxon>Aspergillaceae</taxon>
        <taxon>Penicillium</taxon>
    </lineage>
</organism>
<dbReference type="InterPro" id="IPR056125">
    <property type="entry name" value="DUF7708"/>
</dbReference>
<feature type="region of interest" description="Disordered" evidence="6">
    <location>
        <begin position="905"/>
        <end position="954"/>
    </location>
</feature>
<dbReference type="SUPFAM" id="SSF57667">
    <property type="entry name" value="beta-beta-alpha zinc fingers"/>
    <property type="match status" value="2"/>
</dbReference>
<feature type="domain" description="C2H2-type" evidence="7">
    <location>
        <begin position="955"/>
        <end position="982"/>
    </location>
</feature>
<dbReference type="InterPro" id="IPR027417">
    <property type="entry name" value="P-loop_NTPase"/>
</dbReference>
<dbReference type="Gene3D" id="3.30.160.60">
    <property type="entry name" value="Classic Zinc Finger"/>
    <property type="match status" value="3"/>
</dbReference>
<name>A0A0G4NY54_PENC3</name>
<dbReference type="InterPro" id="IPR036236">
    <property type="entry name" value="Znf_C2H2_sf"/>
</dbReference>
<dbReference type="PROSITE" id="PS50837">
    <property type="entry name" value="NACHT"/>
    <property type="match status" value="1"/>
</dbReference>
<dbReference type="InterPro" id="IPR054471">
    <property type="entry name" value="GPIID_WHD"/>
</dbReference>
<dbReference type="SUPFAM" id="SSF52540">
    <property type="entry name" value="P-loop containing nucleoside triphosphate hydrolases"/>
    <property type="match status" value="1"/>
</dbReference>
<sequence>MTNTYTPLFERSLETFKKDLNKKDRDNFKFSTLEDLEQCLTQLQAKHRSQRRMQNLNRLKPFLEAMNQFGKVVEVFCNSSEIVPFLWGPVKFLLLIADTFESAFSELLDTYEYIGENLPLLLQYQELFRTNPHMIKVLSLMYEDILKFHRIAIQYFQQRLWKQLWHATWKTQQSRFSNIISGMARHRALIESQAGLVQIADSQESRRLVDDRHNAEVQHESLRRSRTVFNWLRAPDVDGNQYNLTKTRADNPGTGRWLLDNQAFKDWFDPNYPKIPPLLWLNGIPGAGKTVLASLAIEEARKLTPKPTVLFFYCKHGDPERNSFSALARSLLAQILEQDQNLLLYFYQECCNSKEAVLTSPEKVTKLLDFAFKNCKSAYIIIDGLDECERDQRKSIAQWFRTLVESLPITEPWRLRCLFTSQNDSLARKDFDEIASLTIGPDDIKNDLQGFCQREADQLRASLYISEDMADSIAAKVAQQAGGMFLLAVLIWLNLSAQTTIVGLEEELDPNIFPSGVNDAYRRILSRIKENTSRTSMKDALALLEWLVLARKPLRWREIQVLKSMDLDQQSIDFHRQGFLVKDPRDICGSFIEVRDDGSVELIHLTARLFLVKEGLVDPLQGDVRMAARCINYLNFPLFVNTPLEHDIRRGDYGFMEYSVIHWVRHLEGAIAEANRRMERTKAEAARPRQSTPEELDALKPYEVLREEDYPGIMATLAESLGVFIDLHWSPPKKYLEVSARNKKRLQVFQDATFYEQLEQIVVSTKKQLHSFGPLKQDGFTLSLFNLVGDIREGIERIVSTDPSSEKDMIQKYGDNLFRCPRFSCQFFFSGFPSSEKRDEHISRHNRAWRCSDEKCTSFTFGFVSETSLKRHMKDAHPDLSQSQGFPSDKDIELSLRQKTPVIQATPQRAPEVQNAQSVQATPDIPVHTQEPSSSDSEPEARPTKRPKTREKQDFTCPHCAKDFKRLFNLKSHLLTHTADRPFSCDICHKRFSRKNDCNRHKKIHSGEKDWVCEGCLVSFARADMLNNHHRAPIGQACLAKIQSQRQGLVP</sequence>
<evidence type="ECO:0000313" key="9">
    <source>
        <dbReference type="EMBL" id="CRL18986.1"/>
    </source>
</evidence>
<protein>
    <submittedName>
        <fullName evidence="9">NACHT nucleoside triphosphatase</fullName>
    </submittedName>
</protein>
<dbReference type="GO" id="GO:0008270">
    <property type="term" value="F:zinc ion binding"/>
    <property type="evidence" value="ECO:0007669"/>
    <property type="project" value="UniProtKB-KW"/>
</dbReference>
<dbReference type="AlphaFoldDB" id="A0A0G4NY54"/>
<dbReference type="Pfam" id="PF24809">
    <property type="entry name" value="DUF7708"/>
    <property type="match status" value="1"/>
</dbReference>
<dbReference type="InterPro" id="IPR007111">
    <property type="entry name" value="NACHT_NTPase"/>
</dbReference>
<keyword evidence="1" id="KW-0479">Metal-binding</keyword>
<evidence type="ECO:0000256" key="6">
    <source>
        <dbReference type="SAM" id="MobiDB-lite"/>
    </source>
</evidence>
<evidence type="ECO:0000259" key="7">
    <source>
        <dbReference type="PROSITE" id="PS50157"/>
    </source>
</evidence>
<dbReference type="Pfam" id="PF24883">
    <property type="entry name" value="NPHP3_N"/>
    <property type="match status" value="1"/>
</dbReference>
<dbReference type="InterPro" id="IPR056884">
    <property type="entry name" value="NPHP3-like_N"/>
</dbReference>
<dbReference type="Pfam" id="PF22939">
    <property type="entry name" value="WHD_GPIID"/>
    <property type="match status" value="1"/>
</dbReference>
<dbReference type="STRING" id="1429867.A0A0G4NY54"/>
<dbReference type="PROSITE" id="PS00028">
    <property type="entry name" value="ZINC_FINGER_C2H2_1"/>
    <property type="match status" value="2"/>
</dbReference>
<evidence type="ECO:0000259" key="8">
    <source>
        <dbReference type="PROSITE" id="PS50837"/>
    </source>
</evidence>
<evidence type="ECO:0000256" key="5">
    <source>
        <dbReference type="PROSITE-ProRule" id="PRU00042"/>
    </source>
</evidence>
<accession>A0A0G4NY54</accession>
<evidence type="ECO:0000256" key="2">
    <source>
        <dbReference type="ARBA" id="ARBA00022737"/>
    </source>
</evidence>
<evidence type="ECO:0000256" key="4">
    <source>
        <dbReference type="ARBA" id="ARBA00022833"/>
    </source>
</evidence>
<evidence type="ECO:0000256" key="1">
    <source>
        <dbReference type="ARBA" id="ARBA00022723"/>
    </source>
</evidence>
<feature type="domain" description="C2H2-type" evidence="7">
    <location>
        <begin position="983"/>
        <end position="1010"/>
    </location>
</feature>
<dbReference type="PANTHER" id="PTHR10039">
    <property type="entry name" value="AMELOGENIN"/>
    <property type="match status" value="1"/>
</dbReference>
<dbReference type="InterPro" id="IPR013087">
    <property type="entry name" value="Znf_C2H2_type"/>
</dbReference>
<dbReference type="FunFam" id="3.30.160.60:FF:000100">
    <property type="entry name" value="Zinc finger 45-like"/>
    <property type="match status" value="1"/>
</dbReference>
<evidence type="ECO:0000313" key="10">
    <source>
        <dbReference type="Proteomes" id="UP000053732"/>
    </source>
</evidence>
<dbReference type="PANTHER" id="PTHR10039:SF14">
    <property type="entry name" value="NACHT DOMAIN-CONTAINING PROTEIN"/>
    <property type="match status" value="1"/>
</dbReference>
<reference evidence="9 10" key="1">
    <citation type="journal article" date="2014" name="Nat. Commun.">
        <title>Multiple recent horizontal transfers of a large genomic region in cheese making fungi.</title>
        <authorList>
            <person name="Cheeseman K."/>
            <person name="Ropars J."/>
            <person name="Renault P."/>
            <person name="Dupont J."/>
            <person name="Gouzy J."/>
            <person name="Branca A."/>
            <person name="Abraham A.L."/>
            <person name="Ceppi M."/>
            <person name="Conseiller E."/>
            <person name="Debuchy R."/>
            <person name="Malagnac F."/>
            <person name="Goarin A."/>
            <person name="Silar P."/>
            <person name="Lacoste S."/>
            <person name="Sallet E."/>
            <person name="Bensimon A."/>
            <person name="Giraud T."/>
            <person name="Brygoo Y."/>
        </authorList>
    </citation>
    <scope>NUCLEOTIDE SEQUENCE [LARGE SCALE GENOMIC DNA]</scope>
    <source>
        <strain evidence="10">FM 013</strain>
    </source>
</reference>
<keyword evidence="3 5" id="KW-0863">Zinc-finger</keyword>
<keyword evidence="10" id="KW-1185">Reference proteome</keyword>
<proteinExistence type="predicted"/>
<dbReference type="EMBL" id="HG793135">
    <property type="protein sequence ID" value="CRL18986.1"/>
    <property type="molecule type" value="Genomic_DNA"/>
</dbReference>
<dbReference type="SMART" id="SM00355">
    <property type="entry name" value="ZnF_C2H2"/>
    <property type="match status" value="5"/>
</dbReference>
<keyword evidence="4" id="KW-0862">Zinc</keyword>
<dbReference type="Pfam" id="PF00096">
    <property type="entry name" value="zf-C2H2"/>
    <property type="match status" value="1"/>
</dbReference>